<name>A0A316ZCI0_9BASI</name>
<gene>
    <name evidence="2" type="ORF">FA09DRAFT_250213</name>
</gene>
<accession>A0A316ZCI0</accession>
<dbReference type="RefSeq" id="XP_025599027.1">
    <property type="nucleotide sequence ID" value="XM_025739692.1"/>
</dbReference>
<feature type="region of interest" description="Disordered" evidence="1">
    <location>
        <begin position="54"/>
        <end position="103"/>
    </location>
</feature>
<dbReference type="GeneID" id="37267238"/>
<proteinExistence type="predicted"/>
<reference evidence="2 3" key="1">
    <citation type="journal article" date="2018" name="Mol. Biol. Evol.">
        <title>Broad Genomic Sampling Reveals a Smut Pathogenic Ancestry of the Fungal Clade Ustilaginomycotina.</title>
        <authorList>
            <person name="Kijpornyongpan T."/>
            <person name="Mondo S.J."/>
            <person name="Barry K."/>
            <person name="Sandor L."/>
            <person name="Lee J."/>
            <person name="Lipzen A."/>
            <person name="Pangilinan J."/>
            <person name="LaButti K."/>
            <person name="Hainaut M."/>
            <person name="Henrissat B."/>
            <person name="Grigoriev I.V."/>
            <person name="Spatafora J.W."/>
            <person name="Aime M.C."/>
        </authorList>
    </citation>
    <scope>NUCLEOTIDE SEQUENCE [LARGE SCALE GENOMIC DNA]</scope>
    <source>
        <strain evidence="2 3">MCA 4186</strain>
    </source>
</reference>
<dbReference type="AlphaFoldDB" id="A0A316ZCI0"/>
<evidence type="ECO:0000256" key="1">
    <source>
        <dbReference type="SAM" id="MobiDB-lite"/>
    </source>
</evidence>
<evidence type="ECO:0000313" key="2">
    <source>
        <dbReference type="EMBL" id="PWN98748.1"/>
    </source>
</evidence>
<sequence length="103" mass="10996">MRTRSGLLPQPATRSRPAMQHRTVSGCAAVLRHQALLHTARRCCRTGRVHLRAVARQTPTRAGPVRPPDSPSHPHRPRGLSAAHAVTPQQSSGSDDGSLAACS</sequence>
<protein>
    <submittedName>
        <fullName evidence="2">Uncharacterized protein</fullName>
    </submittedName>
</protein>
<dbReference type="Proteomes" id="UP000245946">
    <property type="component" value="Unassembled WGS sequence"/>
</dbReference>
<dbReference type="EMBL" id="KZ819290">
    <property type="protein sequence ID" value="PWN98748.1"/>
    <property type="molecule type" value="Genomic_DNA"/>
</dbReference>
<feature type="region of interest" description="Disordered" evidence="1">
    <location>
        <begin position="1"/>
        <end position="22"/>
    </location>
</feature>
<keyword evidence="3" id="KW-1185">Reference proteome</keyword>
<evidence type="ECO:0000313" key="3">
    <source>
        <dbReference type="Proteomes" id="UP000245946"/>
    </source>
</evidence>
<organism evidence="2 3">
    <name type="scientific">Tilletiopsis washingtonensis</name>
    <dbReference type="NCBI Taxonomy" id="58919"/>
    <lineage>
        <taxon>Eukaryota</taxon>
        <taxon>Fungi</taxon>
        <taxon>Dikarya</taxon>
        <taxon>Basidiomycota</taxon>
        <taxon>Ustilaginomycotina</taxon>
        <taxon>Exobasidiomycetes</taxon>
        <taxon>Entylomatales</taxon>
        <taxon>Entylomatales incertae sedis</taxon>
        <taxon>Tilletiopsis</taxon>
    </lineage>
</organism>